<dbReference type="SUPFAM" id="SSF51735">
    <property type="entry name" value="NAD(P)-binding Rossmann-fold domains"/>
    <property type="match status" value="1"/>
</dbReference>
<feature type="domain" description="GFO/IDH/MocA-like oxidoreductase" evidence="3">
    <location>
        <begin position="133"/>
        <end position="258"/>
    </location>
</feature>
<accession>A0A380CPK9</accession>
<dbReference type="AlphaFoldDB" id="A0A380CPK9"/>
<dbReference type="InterPro" id="IPR036291">
    <property type="entry name" value="NAD(P)-bd_dom_sf"/>
</dbReference>
<dbReference type="Pfam" id="PF01408">
    <property type="entry name" value="GFO_IDH_MocA"/>
    <property type="match status" value="1"/>
</dbReference>
<dbReference type="RefSeq" id="WP_115171163.1">
    <property type="nucleotide sequence ID" value="NZ_UGYW01000002.1"/>
</dbReference>
<reference evidence="4 5" key="1">
    <citation type="submission" date="2018-06" db="EMBL/GenBank/DDBJ databases">
        <authorList>
            <consortium name="Pathogen Informatics"/>
            <person name="Doyle S."/>
        </authorList>
    </citation>
    <scope>NUCLEOTIDE SEQUENCE [LARGE SCALE GENOMIC DNA]</scope>
    <source>
        <strain evidence="4 5">NCTC11388</strain>
    </source>
</reference>
<protein>
    <submittedName>
        <fullName evidence="4">1,5-anhydro-D-fructose reductase</fullName>
        <ecNumber evidence="4">1.1.1.292</ecNumber>
    </submittedName>
</protein>
<dbReference type="InterPro" id="IPR000683">
    <property type="entry name" value="Gfo/Idh/MocA-like_OxRdtase_N"/>
</dbReference>
<organism evidence="4 5">
    <name type="scientific">Sphingobacterium spiritivorum</name>
    <name type="common">Flavobacterium spiritivorum</name>
    <dbReference type="NCBI Taxonomy" id="258"/>
    <lineage>
        <taxon>Bacteria</taxon>
        <taxon>Pseudomonadati</taxon>
        <taxon>Bacteroidota</taxon>
        <taxon>Sphingobacteriia</taxon>
        <taxon>Sphingobacteriales</taxon>
        <taxon>Sphingobacteriaceae</taxon>
        <taxon>Sphingobacterium</taxon>
    </lineage>
</organism>
<evidence type="ECO:0000313" key="5">
    <source>
        <dbReference type="Proteomes" id="UP000254893"/>
    </source>
</evidence>
<gene>
    <name evidence="4" type="primary">afr</name>
    <name evidence="4" type="ORF">NCTC11388_03758</name>
</gene>
<dbReference type="PANTHER" id="PTHR43818:SF11">
    <property type="entry name" value="BCDNA.GH03377"/>
    <property type="match status" value="1"/>
</dbReference>
<dbReference type="SUPFAM" id="SSF55347">
    <property type="entry name" value="Glyceraldehyde-3-phosphate dehydrogenase-like, C-terminal domain"/>
    <property type="match status" value="1"/>
</dbReference>
<evidence type="ECO:0000313" key="4">
    <source>
        <dbReference type="EMBL" id="SUJ25663.1"/>
    </source>
</evidence>
<keyword evidence="1 4" id="KW-0560">Oxidoreductase</keyword>
<sequence>MVTQINWGMIGAGDVTEVKSGPAFKKVENSDLIAVMRRNEEKVKDYAERHGVQRWYTDGRTLIRDKDVNAVYIATPPDSHVAYAIAAMEAGKDVYVEKPMALNSAEAERLVHAQQLYGRKLVIAHYRRAQPYFRKIKELLNNGAIGTARLASVRYFQKTLTAEQLQQPKMQWRIDPKQSGGGLFHDIAPHQIDLMYYFFGKVTASSGISHNQAKVYPAHDIVSGQILFESDVVFQGTWAFSAYEERDECEIIGSEGRLSFSFFDQRIIRLSNNDGEQEFKFEPLPHVQQPMIEEVVNYFGGGDTNPCSAADGLAVMQVMDSFTGH</sequence>
<evidence type="ECO:0000259" key="2">
    <source>
        <dbReference type="Pfam" id="PF01408"/>
    </source>
</evidence>
<evidence type="ECO:0000259" key="3">
    <source>
        <dbReference type="Pfam" id="PF22725"/>
    </source>
</evidence>
<dbReference type="InterPro" id="IPR055170">
    <property type="entry name" value="GFO_IDH_MocA-like_dom"/>
</dbReference>
<name>A0A380CPK9_SPHSI</name>
<dbReference type="EC" id="1.1.1.292" evidence="4"/>
<dbReference type="Gene3D" id="3.30.360.10">
    <property type="entry name" value="Dihydrodipicolinate Reductase, domain 2"/>
    <property type="match status" value="1"/>
</dbReference>
<dbReference type="GO" id="GO:0033712">
    <property type="term" value="F:1,5-anhydro-D-fructose reductase (1,5-anhydro-D-mannitol-forming) activity"/>
    <property type="evidence" value="ECO:0007669"/>
    <property type="project" value="UniProtKB-EC"/>
</dbReference>
<dbReference type="Pfam" id="PF22725">
    <property type="entry name" value="GFO_IDH_MocA_C3"/>
    <property type="match status" value="1"/>
</dbReference>
<evidence type="ECO:0000256" key="1">
    <source>
        <dbReference type="ARBA" id="ARBA00023002"/>
    </source>
</evidence>
<proteinExistence type="predicted"/>
<dbReference type="EMBL" id="UGYW01000002">
    <property type="protein sequence ID" value="SUJ25663.1"/>
    <property type="molecule type" value="Genomic_DNA"/>
</dbReference>
<feature type="domain" description="Gfo/Idh/MocA-like oxidoreductase N-terminal" evidence="2">
    <location>
        <begin position="5"/>
        <end position="123"/>
    </location>
</feature>
<dbReference type="GO" id="GO:0000166">
    <property type="term" value="F:nucleotide binding"/>
    <property type="evidence" value="ECO:0007669"/>
    <property type="project" value="InterPro"/>
</dbReference>
<dbReference type="Gene3D" id="3.40.50.720">
    <property type="entry name" value="NAD(P)-binding Rossmann-like Domain"/>
    <property type="match status" value="1"/>
</dbReference>
<dbReference type="Proteomes" id="UP000254893">
    <property type="component" value="Unassembled WGS sequence"/>
</dbReference>
<dbReference type="InterPro" id="IPR050463">
    <property type="entry name" value="Gfo/Idh/MocA_oxidrdct_glycsds"/>
</dbReference>
<dbReference type="PANTHER" id="PTHR43818">
    <property type="entry name" value="BCDNA.GH03377"/>
    <property type="match status" value="1"/>
</dbReference>